<proteinExistence type="predicted"/>
<gene>
    <name evidence="1" type="ORF">TNCT_2011</name>
</gene>
<organism evidence="1 2">
    <name type="scientific">Trichonephila clavata</name>
    <name type="common">Joro spider</name>
    <name type="synonym">Nephila clavata</name>
    <dbReference type="NCBI Taxonomy" id="2740835"/>
    <lineage>
        <taxon>Eukaryota</taxon>
        <taxon>Metazoa</taxon>
        <taxon>Ecdysozoa</taxon>
        <taxon>Arthropoda</taxon>
        <taxon>Chelicerata</taxon>
        <taxon>Arachnida</taxon>
        <taxon>Araneae</taxon>
        <taxon>Araneomorphae</taxon>
        <taxon>Entelegynae</taxon>
        <taxon>Araneoidea</taxon>
        <taxon>Nephilidae</taxon>
        <taxon>Trichonephila</taxon>
    </lineage>
</organism>
<evidence type="ECO:0000313" key="1">
    <source>
        <dbReference type="EMBL" id="GFR00120.1"/>
    </source>
</evidence>
<sequence>MCYIQLKDFAICNETTNKIGIIVRKINTKTFVKTNDIFNNQVEYIVHNKQFHLTVRNSYKSGQSTAHQWKKLIVLVQFYLSTEISCCLLP</sequence>
<reference evidence="1" key="1">
    <citation type="submission" date="2020-07" db="EMBL/GenBank/DDBJ databases">
        <title>Multicomponent nature underlies the extraordinary mechanical properties of spider dragline silk.</title>
        <authorList>
            <person name="Kono N."/>
            <person name="Nakamura H."/>
            <person name="Mori M."/>
            <person name="Yoshida Y."/>
            <person name="Ohtoshi R."/>
            <person name="Malay A.D."/>
            <person name="Moran D.A.P."/>
            <person name="Tomita M."/>
            <person name="Numata K."/>
            <person name="Arakawa K."/>
        </authorList>
    </citation>
    <scope>NUCLEOTIDE SEQUENCE</scope>
</reference>
<dbReference type="AlphaFoldDB" id="A0A8X6I8K3"/>
<accession>A0A8X6I8K3</accession>
<comment type="caution">
    <text evidence="1">The sequence shown here is derived from an EMBL/GenBank/DDBJ whole genome shotgun (WGS) entry which is preliminary data.</text>
</comment>
<dbReference type="Proteomes" id="UP000887116">
    <property type="component" value="Unassembled WGS sequence"/>
</dbReference>
<keyword evidence="2" id="KW-1185">Reference proteome</keyword>
<protein>
    <submittedName>
        <fullName evidence="1">Uncharacterized protein</fullName>
    </submittedName>
</protein>
<name>A0A8X6I8K3_TRICU</name>
<evidence type="ECO:0000313" key="2">
    <source>
        <dbReference type="Proteomes" id="UP000887116"/>
    </source>
</evidence>
<dbReference type="EMBL" id="BMAO01015208">
    <property type="protein sequence ID" value="GFR00120.1"/>
    <property type="molecule type" value="Genomic_DNA"/>
</dbReference>